<sequence length="651" mass="74452">MHRIFDLPKLYTLIIEYAMAIPYEDTVALPSWKSRSESLNMALALGLTCERFFPIAMNRVWEYLPSLVPIIHLLPDDIWTIQERLARAVTGSDLARFNFYASRVKRLCLIPSGHRENHLEELIPEARRQDGIPYNLYDAETLVSLASYENSCPIFPALEHFEAYSLGNQEYVTSCIALLSPSLKKISFEYTAVWVDFTVAYGSEGRFSDIRFSEARFSEARRFIRAVRSKCTRLEHIQVASHGGENMRQGNPEVVRFELIRTAESEDANIWQGNEDLVQLALSPTLKKLDAAWEEEHSLRCFISNPELAALCHSNIEELRMVASDTHVPLWFQGTEDDVDSGMVPVRKPTWLFPNLKGLDLVFTDVGRFGTKVFLRCLTSQHLCNVRISAMDPDFGVPELTTMMETVVQALNPNSLSEFCIEHFKTDPKSYTSHRQDKPHAPRSILDSFSSRFPLIRRFEIGFPFFFDAIDNEFLENVGSAWPKLEVFALLGLYSPTAPTVTGLDSLLEQCPNLHTVTMQINANKLTKSRSSSEHKVWPNMRSLILRGAIEDSNEIGHWLTGSFPKLEWLYYGGWWSCEQTMWSWKEAFELYAKSRGLSVDDLRPEGIPWWDTEHGEKIQLLQWRGVEWWPNGGTSRTLGELGETAAEISK</sequence>
<dbReference type="OrthoDB" id="3255541at2759"/>
<dbReference type="AlphaFoldDB" id="A0A9P4ILI6"/>
<name>A0A9P4ILI6_9PEZI</name>
<evidence type="ECO:0000313" key="2">
    <source>
        <dbReference type="Proteomes" id="UP000799772"/>
    </source>
</evidence>
<proteinExistence type="predicted"/>
<evidence type="ECO:0000313" key="1">
    <source>
        <dbReference type="EMBL" id="KAF2103745.1"/>
    </source>
</evidence>
<comment type="caution">
    <text evidence="1">The sequence shown here is derived from an EMBL/GenBank/DDBJ whole genome shotgun (WGS) entry which is preliminary data.</text>
</comment>
<dbReference type="Proteomes" id="UP000799772">
    <property type="component" value="Unassembled WGS sequence"/>
</dbReference>
<reference evidence="1" key="1">
    <citation type="journal article" date="2020" name="Stud. Mycol.">
        <title>101 Dothideomycetes genomes: a test case for predicting lifestyles and emergence of pathogens.</title>
        <authorList>
            <person name="Haridas S."/>
            <person name="Albert R."/>
            <person name="Binder M."/>
            <person name="Bloem J."/>
            <person name="Labutti K."/>
            <person name="Salamov A."/>
            <person name="Andreopoulos B."/>
            <person name="Baker S."/>
            <person name="Barry K."/>
            <person name="Bills G."/>
            <person name="Bluhm B."/>
            <person name="Cannon C."/>
            <person name="Castanera R."/>
            <person name="Culley D."/>
            <person name="Daum C."/>
            <person name="Ezra D."/>
            <person name="Gonzalez J."/>
            <person name="Henrissat B."/>
            <person name="Kuo A."/>
            <person name="Liang C."/>
            <person name="Lipzen A."/>
            <person name="Lutzoni F."/>
            <person name="Magnuson J."/>
            <person name="Mondo S."/>
            <person name="Nolan M."/>
            <person name="Ohm R."/>
            <person name="Pangilinan J."/>
            <person name="Park H.-J."/>
            <person name="Ramirez L."/>
            <person name="Alfaro M."/>
            <person name="Sun H."/>
            <person name="Tritt A."/>
            <person name="Yoshinaga Y."/>
            <person name="Zwiers L.-H."/>
            <person name="Turgeon B."/>
            <person name="Goodwin S."/>
            <person name="Spatafora J."/>
            <person name="Crous P."/>
            <person name="Grigoriev I."/>
        </authorList>
    </citation>
    <scope>NUCLEOTIDE SEQUENCE</scope>
    <source>
        <strain evidence="1">CBS 133067</strain>
    </source>
</reference>
<dbReference type="InterPro" id="IPR032675">
    <property type="entry name" value="LRR_dom_sf"/>
</dbReference>
<gene>
    <name evidence="1" type="ORF">NA57DRAFT_69955</name>
</gene>
<dbReference type="Gene3D" id="3.80.10.10">
    <property type="entry name" value="Ribonuclease Inhibitor"/>
    <property type="match status" value="1"/>
</dbReference>
<organism evidence="1 2">
    <name type="scientific">Rhizodiscina lignyota</name>
    <dbReference type="NCBI Taxonomy" id="1504668"/>
    <lineage>
        <taxon>Eukaryota</taxon>
        <taxon>Fungi</taxon>
        <taxon>Dikarya</taxon>
        <taxon>Ascomycota</taxon>
        <taxon>Pezizomycotina</taxon>
        <taxon>Dothideomycetes</taxon>
        <taxon>Pleosporomycetidae</taxon>
        <taxon>Aulographales</taxon>
        <taxon>Rhizodiscinaceae</taxon>
        <taxon>Rhizodiscina</taxon>
    </lineage>
</organism>
<accession>A0A9P4ILI6</accession>
<dbReference type="EMBL" id="ML978121">
    <property type="protein sequence ID" value="KAF2103745.1"/>
    <property type="molecule type" value="Genomic_DNA"/>
</dbReference>
<protein>
    <submittedName>
        <fullName evidence="1">Uncharacterized protein</fullName>
    </submittedName>
</protein>
<keyword evidence="2" id="KW-1185">Reference proteome</keyword>